<feature type="non-terminal residue" evidence="1">
    <location>
        <position position="1"/>
    </location>
</feature>
<dbReference type="AlphaFoldDB" id="X1FFY5"/>
<comment type="caution">
    <text evidence="1">The sequence shown here is derived from an EMBL/GenBank/DDBJ whole genome shotgun (WGS) entry which is preliminary data.</text>
</comment>
<organism evidence="1">
    <name type="scientific">marine sediment metagenome</name>
    <dbReference type="NCBI Taxonomy" id="412755"/>
    <lineage>
        <taxon>unclassified sequences</taxon>
        <taxon>metagenomes</taxon>
        <taxon>ecological metagenomes</taxon>
    </lineage>
</organism>
<dbReference type="EMBL" id="BARU01012795">
    <property type="protein sequence ID" value="GAH31435.1"/>
    <property type="molecule type" value="Genomic_DNA"/>
</dbReference>
<dbReference type="Gene3D" id="3.40.50.1460">
    <property type="match status" value="1"/>
</dbReference>
<protein>
    <recommendedName>
        <fullName evidence="2">Caspase family p20 domain-containing protein</fullName>
    </recommendedName>
</protein>
<evidence type="ECO:0008006" key="2">
    <source>
        <dbReference type="Google" id="ProtNLM"/>
    </source>
</evidence>
<name>X1FFY5_9ZZZZ</name>
<gene>
    <name evidence="1" type="ORF">S03H2_23429</name>
</gene>
<reference evidence="1" key="1">
    <citation type="journal article" date="2014" name="Front. Microbiol.">
        <title>High frequency of phylogenetically diverse reductive dehalogenase-homologous genes in deep subseafloor sedimentary metagenomes.</title>
        <authorList>
            <person name="Kawai M."/>
            <person name="Futagami T."/>
            <person name="Toyoda A."/>
            <person name="Takaki Y."/>
            <person name="Nishi S."/>
            <person name="Hori S."/>
            <person name="Arai W."/>
            <person name="Tsubouchi T."/>
            <person name="Morono Y."/>
            <person name="Uchiyama I."/>
            <person name="Ito T."/>
            <person name="Fujiyama A."/>
            <person name="Inagaki F."/>
            <person name="Takami H."/>
        </authorList>
    </citation>
    <scope>NUCLEOTIDE SEQUENCE</scope>
    <source>
        <strain evidence="1">Expedition CK06-06</strain>
    </source>
</reference>
<accession>X1FFY5</accession>
<proteinExistence type="predicted"/>
<sequence>GMRYENTSYLSPVEVSYFSPLEAYISVNELEAALSAIPGTKVVFLDSCYSGGFIGKGREEGNKTLEEKLISFNEDVINIFSFGESKGLLTSNRYKVLTACRYSQESWEFEPETPGDFDPYGLFTSALCEGCGYDSFSSPYPADDNLDNKVSLHEAYMYIKSRVEELALLYVYSEITQEVQVYPSDSDFAIVEY</sequence>
<evidence type="ECO:0000313" key="1">
    <source>
        <dbReference type="EMBL" id="GAH31435.1"/>
    </source>
</evidence>